<dbReference type="RefSeq" id="WP_005872363.1">
    <property type="nucleotide sequence ID" value="NZ_ACYG01000027.1"/>
</dbReference>
<proteinExistence type="predicted"/>
<dbReference type="Pfam" id="PF00795">
    <property type="entry name" value="CN_hydrolase"/>
    <property type="match status" value="1"/>
</dbReference>
<dbReference type="PANTHER" id="PTHR43674">
    <property type="entry name" value="NITRILASE C965.09-RELATED"/>
    <property type="match status" value="1"/>
</dbReference>
<dbReference type="STRING" id="824.CGRAC_0666"/>
<feature type="compositionally biased region" description="Basic and acidic residues" evidence="2">
    <location>
        <begin position="118"/>
        <end position="127"/>
    </location>
</feature>
<dbReference type="Gene3D" id="3.60.110.10">
    <property type="entry name" value="Carbon-nitrogen hydrolase"/>
    <property type="match status" value="1"/>
</dbReference>
<dbReference type="EMBL" id="ACYG01000027">
    <property type="protein sequence ID" value="EEV17300.1"/>
    <property type="molecule type" value="Genomic_DNA"/>
</dbReference>
<feature type="region of interest" description="Disordered" evidence="2">
    <location>
        <begin position="104"/>
        <end position="148"/>
    </location>
</feature>
<organism evidence="4 5">
    <name type="scientific">Campylobacter gracilis RM3268</name>
    <dbReference type="NCBI Taxonomy" id="553220"/>
    <lineage>
        <taxon>Bacteria</taxon>
        <taxon>Pseudomonadati</taxon>
        <taxon>Campylobacterota</taxon>
        <taxon>Epsilonproteobacteria</taxon>
        <taxon>Campylobacterales</taxon>
        <taxon>Campylobacteraceae</taxon>
        <taxon>Campylobacter</taxon>
    </lineage>
</organism>
<comment type="caution">
    <text evidence="4">The sequence shown here is derived from an EMBL/GenBank/DDBJ whole genome shotgun (WGS) entry which is preliminary data.</text>
</comment>
<protein>
    <recommendedName>
        <fullName evidence="3">CN hydrolase domain-containing protein</fullName>
    </recommendedName>
</protein>
<dbReference type="InterPro" id="IPR003010">
    <property type="entry name" value="C-N_Hydrolase"/>
</dbReference>
<name>C8PK45_9BACT</name>
<dbReference type="PANTHER" id="PTHR43674:SF2">
    <property type="entry name" value="BETA-UREIDOPROPIONASE"/>
    <property type="match status" value="1"/>
</dbReference>
<keyword evidence="1" id="KW-0378">Hydrolase</keyword>
<gene>
    <name evidence="4" type="ORF">CAMGR0001_1596</name>
</gene>
<evidence type="ECO:0000256" key="1">
    <source>
        <dbReference type="ARBA" id="ARBA00022801"/>
    </source>
</evidence>
<evidence type="ECO:0000313" key="4">
    <source>
        <dbReference type="EMBL" id="EEV17300.1"/>
    </source>
</evidence>
<dbReference type="OrthoDB" id="5357560at2"/>
<dbReference type="InterPro" id="IPR050345">
    <property type="entry name" value="Aliph_Amidase/BUP"/>
</dbReference>
<dbReference type="GO" id="GO:0050126">
    <property type="term" value="F:N-carbamoylputrescine amidase activity"/>
    <property type="evidence" value="ECO:0007669"/>
    <property type="project" value="TreeGrafter"/>
</dbReference>
<dbReference type="Proteomes" id="UP000005709">
    <property type="component" value="Unassembled WGS sequence"/>
</dbReference>
<dbReference type="GO" id="GO:0033388">
    <property type="term" value="P:putrescine biosynthetic process from arginine"/>
    <property type="evidence" value="ECO:0007669"/>
    <property type="project" value="TreeGrafter"/>
</dbReference>
<keyword evidence="5" id="KW-1185">Reference proteome</keyword>
<dbReference type="AlphaFoldDB" id="C8PK45"/>
<dbReference type="InterPro" id="IPR036526">
    <property type="entry name" value="C-N_Hydrolase_sf"/>
</dbReference>
<dbReference type="SUPFAM" id="SSF56317">
    <property type="entry name" value="Carbon-nitrogen hydrolase"/>
    <property type="match status" value="2"/>
</dbReference>
<evidence type="ECO:0000256" key="2">
    <source>
        <dbReference type="SAM" id="MobiDB-lite"/>
    </source>
</evidence>
<evidence type="ECO:0000313" key="5">
    <source>
        <dbReference type="Proteomes" id="UP000005709"/>
    </source>
</evidence>
<feature type="domain" description="CN hydrolase" evidence="3">
    <location>
        <begin position="227"/>
        <end position="376"/>
    </location>
</feature>
<dbReference type="CDD" id="cd07197">
    <property type="entry name" value="nitrilase"/>
    <property type="match status" value="1"/>
</dbReference>
<accession>C8PK45</accession>
<feature type="compositionally biased region" description="Polar residues" evidence="2">
    <location>
        <begin position="128"/>
        <end position="148"/>
    </location>
</feature>
<evidence type="ECO:0000259" key="3">
    <source>
        <dbReference type="Pfam" id="PF00795"/>
    </source>
</evidence>
<reference evidence="4 5" key="1">
    <citation type="submission" date="2009-07" db="EMBL/GenBank/DDBJ databases">
        <authorList>
            <person name="Madupu R."/>
            <person name="Sebastian Y."/>
            <person name="Durkin A.S."/>
            <person name="Torralba M."/>
            <person name="Methe B."/>
            <person name="Sutton G.G."/>
            <person name="Strausberg R.L."/>
            <person name="Nelson K.E."/>
        </authorList>
    </citation>
    <scope>NUCLEOTIDE SEQUENCE [LARGE SCALE GENOMIC DNA]</scope>
    <source>
        <strain evidence="4 5">RM3268</strain>
    </source>
</reference>
<sequence length="391" mass="43094">MINVCVLQLPTLSMSENRIDYYMKVAKDNGARIVLLGEYELNSFFSELKKMPRSIACEQSEHKQELMARLAAKYDLHIVAPIIRAASGAILRQAGIFGGAAQKSARCGGENSASLKSEQGRKGELNSKSDLNSNDGSNSKGALNSKNEQNCKGGLSSCGAHALNFKAANSADGLNLSASIPSNSNASNLKAESQKDASEEEIFCASENEPIWVKSCAKFSPSEVKFYDQNILMDYPHWNEEGFFANRKSRKIGKISPMIFSEGGVKFGVCFGYEAHFDIFWRYFMQKNVGCVLVPCASTFESGGRWRELLKMRAFTNSLYVIRANRIGEAKFGESEFKFYGESFVATPGGEIANELKNEEGVLMCEVDADEIAAARGLWKFRKNLVSRGLL</sequence>
<dbReference type="eggNOG" id="COG0388">
    <property type="taxonomic scope" value="Bacteria"/>
</dbReference>